<dbReference type="RefSeq" id="WP_011016318.1">
    <property type="nucleotide sequence ID" value="NZ_CP022122.1"/>
</dbReference>
<sequence length="157" mass="18428">MGMYGSYISLEKKELEKLLNGNKDFDDIESVETLDIDKSWQAIQYLLGGDICEIEGPLGYVVPMLVENAIDCDSEFGVFYITTEQIKEAYDALFPLTKEDLLEKYNFSEMLEDEVYPIVEDDDEKEFFDYIYSYLLEIKEFYKKNIEKELAILFYIS</sequence>
<dbReference type="Proteomes" id="UP000054800">
    <property type="component" value="Unassembled WGS sequence"/>
</dbReference>
<accession>A0A101K5Y1</accession>
<evidence type="ECO:0000313" key="2">
    <source>
        <dbReference type="Proteomes" id="UP000054800"/>
    </source>
</evidence>
<dbReference type="AlphaFoldDB" id="A0A101K5Y1"/>
<dbReference type="InterPro" id="IPR015068">
    <property type="entry name" value="DUF1877"/>
</dbReference>
<dbReference type="Pfam" id="PF08974">
    <property type="entry name" value="DUF1877"/>
    <property type="match status" value="1"/>
</dbReference>
<name>A0A101K5Y1_FUSNC</name>
<evidence type="ECO:0008006" key="3">
    <source>
        <dbReference type="Google" id="ProtNLM"/>
    </source>
</evidence>
<gene>
    <name evidence="1" type="ORF">RO03_00825</name>
</gene>
<protein>
    <recommendedName>
        <fullName evidence="3">DUF1877 domain-containing protein</fullName>
    </recommendedName>
</protein>
<reference evidence="1 2" key="1">
    <citation type="submission" date="2015-10" db="EMBL/GenBank/DDBJ databases">
        <authorList>
            <person name="Gilbert D.G."/>
        </authorList>
    </citation>
    <scope>NUCLEOTIDE SEQUENCE [LARGE SCALE GENOMIC DNA]</scope>
    <source>
        <strain evidence="1 2">ChDC F311</strain>
    </source>
</reference>
<dbReference type="GeneID" id="79783348"/>
<dbReference type="OMA" id="MEMLCTL"/>
<organism evidence="1 2">
    <name type="scientific">Fusobacterium nucleatum subsp. nucleatum</name>
    <dbReference type="NCBI Taxonomy" id="76856"/>
    <lineage>
        <taxon>Bacteria</taxon>
        <taxon>Fusobacteriati</taxon>
        <taxon>Fusobacteriota</taxon>
        <taxon>Fusobacteriia</taxon>
        <taxon>Fusobacteriales</taxon>
        <taxon>Fusobacteriaceae</taxon>
        <taxon>Fusobacterium</taxon>
    </lineage>
</organism>
<proteinExistence type="predicted"/>
<evidence type="ECO:0000313" key="1">
    <source>
        <dbReference type="EMBL" id="KUL98116.1"/>
    </source>
</evidence>
<dbReference type="OrthoDB" id="289289at2"/>
<dbReference type="Gene3D" id="3.40.1760.10">
    <property type="entry name" value="YfbM-like super family"/>
    <property type="match status" value="1"/>
</dbReference>
<comment type="caution">
    <text evidence="1">The sequence shown here is derived from an EMBL/GenBank/DDBJ whole genome shotgun (WGS) entry which is preliminary data.</text>
</comment>
<dbReference type="EMBL" id="LMVH01000001">
    <property type="protein sequence ID" value="KUL98116.1"/>
    <property type="molecule type" value="Genomic_DNA"/>
</dbReference>
<dbReference type="InterPro" id="IPR035944">
    <property type="entry name" value="YfbM-like_sf"/>
</dbReference>
<dbReference type="SUPFAM" id="SSF111069">
    <property type="entry name" value="Hypothetical protein yfbM"/>
    <property type="match status" value="1"/>
</dbReference>